<proteinExistence type="predicted"/>
<gene>
    <name evidence="1" type="ORF">DSPE1174_LOCUS11326</name>
</gene>
<reference evidence="1" key="1">
    <citation type="submission" date="2021-01" db="EMBL/GenBank/DDBJ databases">
        <authorList>
            <person name="Corre E."/>
            <person name="Pelletier E."/>
            <person name="Niang G."/>
            <person name="Scheremetjew M."/>
            <person name="Finn R."/>
            <person name="Kale V."/>
            <person name="Holt S."/>
            <person name="Cochrane G."/>
            <person name="Meng A."/>
            <person name="Brown T."/>
            <person name="Cohen L."/>
        </authorList>
    </citation>
    <scope>NUCLEOTIDE SEQUENCE</scope>
    <source>
        <strain evidence="1">CCMP1381</strain>
    </source>
</reference>
<sequence>MITQLQSNVGLLRSTVHSFVDVLWRPLHIHLNDTKNNFSEILTELTPSPVSFSLYYDSPGVLRLAQLDSNFITLHSTVTHFNSTFVAPVHTDPSVTTATLTMALEAAESAYYDHEATQKLNDFDLAESKIILRNLMENLPDLKNDETEKSDIVQGLSASITNSAQTRSSDTTQQDALTEGLQTANGELNIATAAVAECTALITTTKEDMAGYKKACRSSLLNITPLRHAVQTAKLALSTHKERQGKSSVHVPLDERGYGSGCAALRSLLSDHITSVRQERADFLLRSTAVEPTIGFEMFSDQFIRHFAHLAAFDQCFTKILIAAIKLPSMDDTSTCIQIRNEVLGEDIYNNSNIKNTSFIEELLDVEFSFSKFITAVNKIFPTPKPQVYHDEIMSYLLPGFAFYVRREHFIYFNEKAVHAVGYWVNKTNINGRTFPLIN</sequence>
<dbReference type="AlphaFoldDB" id="A0A7S2C0B0"/>
<organism evidence="1">
    <name type="scientific">Octactis speculum</name>
    <dbReference type="NCBI Taxonomy" id="3111310"/>
    <lineage>
        <taxon>Eukaryota</taxon>
        <taxon>Sar</taxon>
        <taxon>Stramenopiles</taxon>
        <taxon>Ochrophyta</taxon>
        <taxon>Dictyochophyceae</taxon>
        <taxon>Dictyochales</taxon>
        <taxon>Dictyochaceae</taxon>
        <taxon>Octactis</taxon>
    </lineage>
</organism>
<protein>
    <submittedName>
        <fullName evidence="1">Uncharacterized protein</fullName>
    </submittedName>
</protein>
<name>A0A7S2C0B0_9STRA</name>
<dbReference type="EMBL" id="HBGS01022260">
    <property type="protein sequence ID" value="CAD9412016.1"/>
    <property type="molecule type" value="Transcribed_RNA"/>
</dbReference>
<accession>A0A7S2C0B0</accession>
<evidence type="ECO:0000313" key="1">
    <source>
        <dbReference type="EMBL" id="CAD9412016.1"/>
    </source>
</evidence>